<dbReference type="InterPro" id="IPR024875">
    <property type="entry name" value="Protein_Lines"/>
</dbReference>
<name>A0A914E0G8_9BILA</name>
<evidence type="ECO:0000313" key="2">
    <source>
        <dbReference type="WBParaSite" id="ACRNAN_scaffold468.g24008.t1"/>
    </source>
</evidence>
<dbReference type="WBParaSite" id="ACRNAN_scaffold468.g24008.t1">
    <property type="protein sequence ID" value="ACRNAN_scaffold468.g24008.t1"/>
    <property type="gene ID" value="ACRNAN_scaffold468.g24008"/>
</dbReference>
<evidence type="ECO:0000313" key="1">
    <source>
        <dbReference type="Proteomes" id="UP000887540"/>
    </source>
</evidence>
<dbReference type="PANTHER" id="PTHR16057">
    <property type="entry name" value="WINS1, 2 PROTEIN"/>
    <property type="match status" value="1"/>
</dbReference>
<sequence length="372" mass="43296">MDHSSKDKKDLLLKLIQWKAKLIDDSSEKIAESLLLEFILCFVQNFSSTDDSPERRELICIAEKIAAKIWQDCNFRVVKENVFFVKIIDSFETVEKVEFLREEIWFGGVLSSLPSTSNESFVGINAARFFSLLLVLLAEISQLISEKLFSWMEDVYEEPEGFLEAIIEHDDRCLTILLALLQLMKKKLEIPVKFHPINLFLRLFKKIDFDPQTILDWLYSEIVAIPFLLRFLKEIDSNFEEFSNKCAHLDNITAKRIRCSNAKKYTVENLPVVKSPDDLVFTVEELHGEKVVEREVRISTKRHVKLVEEEFQDVSNCQEPLLESFSEFVIRLRLKLERLEETGLAPFNIQPVVTLLEKLEEKLEESSRNATV</sequence>
<protein>
    <submittedName>
        <fullName evidence="2">Uncharacterized protein</fullName>
    </submittedName>
</protein>
<dbReference type="Proteomes" id="UP000887540">
    <property type="component" value="Unplaced"/>
</dbReference>
<dbReference type="PANTHER" id="PTHR16057:SF1">
    <property type="entry name" value="PROTEIN LINES HOMOLOG 1"/>
    <property type="match status" value="1"/>
</dbReference>
<dbReference type="AlphaFoldDB" id="A0A914E0G8"/>
<reference evidence="2" key="1">
    <citation type="submission" date="2022-11" db="UniProtKB">
        <authorList>
            <consortium name="WormBaseParasite"/>
        </authorList>
    </citation>
    <scope>IDENTIFICATION</scope>
</reference>
<accession>A0A914E0G8</accession>
<organism evidence="1 2">
    <name type="scientific">Acrobeloides nanus</name>
    <dbReference type="NCBI Taxonomy" id="290746"/>
    <lineage>
        <taxon>Eukaryota</taxon>
        <taxon>Metazoa</taxon>
        <taxon>Ecdysozoa</taxon>
        <taxon>Nematoda</taxon>
        <taxon>Chromadorea</taxon>
        <taxon>Rhabditida</taxon>
        <taxon>Tylenchina</taxon>
        <taxon>Cephalobomorpha</taxon>
        <taxon>Cephaloboidea</taxon>
        <taxon>Cephalobidae</taxon>
        <taxon>Acrobeloides</taxon>
    </lineage>
</organism>
<proteinExistence type="predicted"/>
<keyword evidence="1" id="KW-1185">Reference proteome</keyword>